<dbReference type="InterPro" id="IPR027417">
    <property type="entry name" value="P-loop_NTPase"/>
</dbReference>
<protein>
    <recommendedName>
        <fullName evidence="3">Isopentenyl transferase</fullName>
    </recommendedName>
</protein>
<comment type="caution">
    <text evidence="1">The sequence shown here is derived from an EMBL/GenBank/DDBJ whole genome shotgun (WGS) entry which is preliminary data.</text>
</comment>
<keyword evidence="2" id="KW-1185">Reference proteome</keyword>
<dbReference type="Proteomes" id="UP001344447">
    <property type="component" value="Unassembled WGS sequence"/>
</dbReference>
<gene>
    <name evidence="1" type="ORF">RB653_003072</name>
</gene>
<evidence type="ECO:0000313" key="2">
    <source>
        <dbReference type="Proteomes" id="UP001344447"/>
    </source>
</evidence>
<reference evidence="1 2" key="1">
    <citation type="submission" date="2023-11" db="EMBL/GenBank/DDBJ databases">
        <title>Dfirmibasis_genome.</title>
        <authorList>
            <person name="Edelbroek B."/>
            <person name="Kjellin J."/>
            <person name="Jerlstrom-Hultqvist J."/>
            <person name="Soderbom F."/>
        </authorList>
    </citation>
    <scope>NUCLEOTIDE SEQUENCE [LARGE SCALE GENOMIC DNA]</scope>
    <source>
        <strain evidence="1 2">TNS-C-14</strain>
    </source>
</reference>
<dbReference type="EMBL" id="JAVFKY010000004">
    <property type="protein sequence ID" value="KAK5578119.1"/>
    <property type="molecule type" value="Genomic_DNA"/>
</dbReference>
<sequence length="282" mass="32304">MKILLIIGSTGVGKTDLSINYSKKYKVPVVVLDRIQCFPELSITSGRPEENEYSGTKRIYLTDLMVEPGNDNIKETFFINSLFTILDEIKRNHDIEKSNENGIGCVLEGGSITLLKEIIPNINKFPYKISSVIYIRPNNSIENHKLYKAKIFKRVSQMLFPTEVDQDSQILEVKRILNKGKILNAQGEINVEKYEKIKQVLISLVGLVGIEDVIQYIDMQYGQQSLISKIDSNYLKEIQIKLVQSITLSHYNYALSQIELIDNLIKHLPKSTKYYLKNIDIN</sequence>
<dbReference type="Pfam" id="PF01745">
    <property type="entry name" value="IPT"/>
    <property type="match status" value="1"/>
</dbReference>
<evidence type="ECO:0008006" key="3">
    <source>
        <dbReference type="Google" id="ProtNLM"/>
    </source>
</evidence>
<evidence type="ECO:0000313" key="1">
    <source>
        <dbReference type="EMBL" id="KAK5578119.1"/>
    </source>
</evidence>
<dbReference type="SUPFAM" id="SSF52540">
    <property type="entry name" value="P-loop containing nucleoside triphosphate hydrolases"/>
    <property type="match status" value="1"/>
</dbReference>
<dbReference type="Gene3D" id="3.40.50.300">
    <property type="entry name" value="P-loop containing nucleotide triphosphate hydrolases"/>
    <property type="match status" value="1"/>
</dbReference>
<name>A0AAN7YNL2_9MYCE</name>
<organism evidence="1 2">
    <name type="scientific">Dictyostelium firmibasis</name>
    <dbReference type="NCBI Taxonomy" id="79012"/>
    <lineage>
        <taxon>Eukaryota</taxon>
        <taxon>Amoebozoa</taxon>
        <taxon>Evosea</taxon>
        <taxon>Eumycetozoa</taxon>
        <taxon>Dictyostelia</taxon>
        <taxon>Dictyosteliales</taxon>
        <taxon>Dictyosteliaceae</taxon>
        <taxon>Dictyostelium</taxon>
    </lineage>
</organism>
<accession>A0AAN7YNL2</accession>
<dbReference type="AlphaFoldDB" id="A0AAN7YNL2"/>
<proteinExistence type="predicted"/>